<feature type="region of interest" description="Disordered" evidence="2">
    <location>
        <begin position="279"/>
        <end position="324"/>
    </location>
</feature>
<organism evidence="4 5">
    <name type="scientific">Fictibacillus fluitans</name>
    <dbReference type="NCBI Taxonomy" id="3058422"/>
    <lineage>
        <taxon>Bacteria</taxon>
        <taxon>Bacillati</taxon>
        <taxon>Bacillota</taxon>
        <taxon>Bacilli</taxon>
        <taxon>Bacillales</taxon>
        <taxon>Fictibacillaceae</taxon>
        <taxon>Fictibacillus</taxon>
    </lineage>
</organism>
<keyword evidence="5" id="KW-1185">Reference proteome</keyword>
<comment type="caution">
    <text evidence="4">The sequence shown here is derived from an EMBL/GenBank/DDBJ whole genome shotgun (WGS) entry which is preliminary data.</text>
</comment>
<feature type="domain" description="G5" evidence="3">
    <location>
        <begin position="208"/>
        <end position="288"/>
    </location>
</feature>
<dbReference type="RefSeq" id="WP_301168422.1">
    <property type="nucleotide sequence ID" value="NZ_JAUHTR010000023.1"/>
</dbReference>
<proteinExistence type="predicted"/>
<evidence type="ECO:0000256" key="2">
    <source>
        <dbReference type="SAM" id="MobiDB-lite"/>
    </source>
</evidence>
<evidence type="ECO:0000259" key="3">
    <source>
        <dbReference type="PROSITE" id="PS51109"/>
    </source>
</evidence>
<dbReference type="Proteomes" id="UP001172721">
    <property type="component" value="Unassembled WGS sequence"/>
</dbReference>
<protein>
    <submittedName>
        <fullName evidence="4">Ubiquitin-like domain-containing protein</fullName>
    </submittedName>
</protein>
<dbReference type="PANTHER" id="PTHR39160">
    <property type="entry name" value="CELL WALL-BINDING PROTEIN YOCH"/>
    <property type="match status" value="1"/>
</dbReference>
<dbReference type="InterPro" id="IPR051933">
    <property type="entry name" value="Resuscitation_pf_RpfB"/>
</dbReference>
<feature type="compositionally biased region" description="Low complexity" evidence="2">
    <location>
        <begin position="307"/>
        <end position="321"/>
    </location>
</feature>
<dbReference type="PANTHER" id="PTHR39160:SF4">
    <property type="entry name" value="RESUSCITATION-PROMOTING FACTOR RPFB"/>
    <property type="match status" value="1"/>
</dbReference>
<evidence type="ECO:0000313" key="4">
    <source>
        <dbReference type="EMBL" id="MDN4527433.1"/>
    </source>
</evidence>
<dbReference type="Gene3D" id="2.40.40.10">
    <property type="entry name" value="RlpA-like domain"/>
    <property type="match status" value="1"/>
</dbReference>
<reference evidence="4" key="1">
    <citation type="submission" date="2023-07" db="EMBL/GenBank/DDBJ databases">
        <title>Fictibacillus sp. isolated from freshwater pond.</title>
        <authorList>
            <person name="Kirdat K."/>
            <person name="Bhat A."/>
            <person name="Mourya A."/>
            <person name="Yadav A."/>
        </authorList>
    </citation>
    <scope>NUCLEOTIDE SEQUENCE</scope>
    <source>
        <strain evidence="4">NE201</strain>
    </source>
</reference>
<dbReference type="SMART" id="SM01208">
    <property type="entry name" value="G5"/>
    <property type="match status" value="1"/>
</dbReference>
<dbReference type="Gene3D" id="2.20.230.10">
    <property type="entry name" value="Resuscitation-promoting factor rpfb"/>
    <property type="match status" value="1"/>
</dbReference>
<dbReference type="InterPro" id="IPR007137">
    <property type="entry name" value="DUF348"/>
</dbReference>
<feature type="compositionally biased region" description="Low complexity" evidence="2">
    <location>
        <begin position="287"/>
        <end position="300"/>
    </location>
</feature>
<dbReference type="Pfam" id="PF03990">
    <property type="entry name" value="DUF348"/>
    <property type="match status" value="3"/>
</dbReference>
<dbReference type="InterPro" id="IPR011098">
    <property type="entry name" value="G5_dom"/>
</dbReference>
<dbReference type="Pfam" id="PF06725">
    <property type="entry name" value="3D"/>
    <property type="match status" value="1"/>
</dbReference>
<evidence type="ECO:0000313" key="5">
    <source>
        <dbReference type="Proteomes" id="UP001172721"/>
    </source>
</evidence>
<dbReference type="PROSITE" id="PS51109">
    <property type="entry name" value="G5"/>
    <property type="match status" value="1"/>
</dbReference>
<keyword evidence="1" id="KW-0732">Signal</keyword>
<dbReference type="EMBL" id="JAUHTR010000023">
    <property type="protein sequence ID" value="MDN4527433.1"/>
    <property type="molecule type" value="Genomic_DNA"/>
</dbReference>
<sequence>MNRSKAKLFYNFMTKKLILAASAIIVLAVTTGFVGYETSKTDVSIMVDGKKKSFSSHAENVRDALSDYGIKLNRHDAVTPGLNEPLKDGMQIQYTPAHRLNFTVDGEKQTVWTTAGTVKEFLGERDISVNQHDKLQPALNTPIEDKQEINLQQAVSVDLVVGGKKKQVWTTSTTVADLLKQDKVKLGDLDRVKPAKKTELKDGMKVNITRVKKVTDVVEEDTPFATVKHKDGELAKGKEKVVKEGSKGRLSKKYVVVLENGKEVSRKLKSKKTLKESKDKVIAVGTKAAPKPQPKAQPKAQPKPKAKPVVVSRGKSSPSSSGDKELYVTSTAYTANCEGCTGKTALGVNLHANPNAKVIAVDPSVIPLGSKVYVEGYGYAVAADTGGAIDGNRIDVFFSSQSKAEQWGRKSVKVKVIK</sequence>
<gene>
    <name evidence="4" type="ORF">QYB97_23420</name>
</gene>
<accession>A0ABT8I321</accession>
<dbReference type="CDD" id="cd22786">
    <property type="entry name" value="DPBB_YuiC-like"/>
    <property type="match status" value="1"/>
</dbReference>
<dbReference type="InterPro" id="IPR010611">
    <property type="entry name" value="3D_dom"/>
</dbReference>
<dbReference type="InterPro" id="IPR036908">
    <property type="entry name" value="RlpA-like_sf"/>
</dbReference>
<dbReference type="SUPFAM" id="SSF50685">
    <property type="entry name" value="Barwin-like endoglucanases"/>
    <property type="match status" value="1"/>
</dbReference>
<dbReference type="Pfam" id="PF07501">
    <property type="entry name" value="G5"/>
    <property type="match status" value="1"/>
</dbReference>
<evidence type="ECO:0000256" key="1">
    <source>
        <dbReference type="ARBA" id="ARBA00022729"/>
    </source>
</evidence>
<name>A0ABT8I321_9BACL</name>